<dbReference type="OrthoDB" id="9797178at2"/>
<protein>
    <submittedName>
        <fullName evidence="2">N-acetyltransferase</fullName>
    </submittedName>
</protein>
<organism evidence="2 3">
    <name type="scientific">Halobacillus faecis</name>
    <dbReference type="NCBI Taxonomy" id="360184"/>
    <lineage>
        <taxon>Bacteria</taxon>
        <taxon>Bacillati</taxon>
        <taxon>Bacillota</taxon>
        <taxon>Bacilli</taxon>
        <taxon>Bacillales</taxon>
        <taxon>Bacillaceae</taxon>
        <taxon>Halobacillus</taxon>
    </lineage>
</organism>
<dbReference type="GO" id="GO:0016747">
    <property type="term" value="F:acyltransferase activity, transferring groups other than amino-acyl groups"/>
    <property type="evidence" value="ECO:0007669"/>
    <property type="project" value="InterPro"/>
</dbReference>
<dbReference type="Pfam" id="PF13527">
    <property type="entry name" value="Acetyltransf_9"/>
    <property type="match status" value="1"/>
</dbReference>
<dbReference type="CDD" id="cd04301">
    <property type="entry name" value="NAT_SF"/>
    <property type="match status" value="1"/>
</dbReference>
<dbReference type="InterPro" id="IPR000182">
    <property type="entry name" value="GNAT_dom"/>
</dbReference>
<dbReference type="PROSITE" id="PS51186">
    <property type="entry name" value="GNAT"/>
    <property type="match status" value="1"/>
</dbReference>
<feature type="domain" description="N-acetyltransferase" evidence="1">
    <location>
        <begin position="1"/>
        <end position="154"/>
    </location>
</feature>
<name>A0A511WPP1_9BACI</name>
<dbReference type="Proteomes" id="UP000321886">
    <property type="component" value="Unassembled WGS sequence"/>
</dbReference>
<evidence type="ECO:0000313" key="2">
    <source>
        <dbReference type="EMBL" id="GEN52203.1"/>
    </source>
</evidence>
<evidence type="ECO:0000259" key="1">
    <source>
        <dbReference type="PROSITE" id="PS51186"/>
    </source>
</evidence>
<dbReference type="RefSeq" id="WP_146812966.1">
    <property type="nucleotide sequence ID" value="NZ_BJYD01000004.1"/>
</dbReference>
<dbReference type="PANTHER" id="PTHR43617">
    <property type="entry name" value="L-AMINO ACID N-ACETYLTRANSFERASE"/>
    <property type="match status" value="1"/>
</dbReference>
<accession>A0A511WPP1</accession>
<dbReference type="Gene3D" id="3.40.630.30">
    <property type="match status" value="1"/>
</dbReference>
<dbReference type="AlphaFoldDB" id="A0A511WPP1"/>
<sequence length="175" mass="19716">MQVRPEKKEDFQAIEQIIIRAFENEEMSDQTEHQLVGRLRNSDAYVPELSLVAVEKGEIIGHLMLTKVTIGENDSLRSLALAPVSVHPSYQNQGVGKALIEHALKKSGEKDYESVIVLGHPGYYSRFGFQPASKYGIVPPFEVPDEAFMAFELRRSALTKVFGTVHYSNEFFKQS</sequence>
<keyword evidence="3" id="KW-1185">Reference proteome</keyword>
<keyword evidence="2" id="KW-0808">Transferase</keyword>
<dbReference type="InterPro" id="IPR016181">
    <property type="entry name" value="Acyl_CoA_acyltransferase"/>
</dbReference>
<dbReference type="InterPro" id="IPR050276">
    <property type="entry name" value="MshD_Acetyltransferase"/>
</dbReference>
<dbReference type="EMBL" id="BJYD01000004">
    <property type="protein sequence ID" value="GEN52203.1"/>
    <property type="molecule type" value="Genomic_DNA"/>
</dbReference>
<reference evidence="2 3" key="1">
    <citation type="submission" date="2019-07" db="EMBL/GenBank/DDBJ databases">
        <title>Whole genome shotgun sequence of Halobacillus faecis NBRC 103569.</title>
        <authorList>
            <person name="Hosoyama A."/>
            <person name="Uohara A."/>
            <person name="Ohji S."/>
            <person name="Ichikawa N."/>
        </authorList>
    </citation>
    <scope>NUCLEOTIDE SEQUENCE [LARGE SCALE GENOMIC DNA]</scope>
    <source>
        <strain evidence="2 3">NBRC 103569</strain>
    </source>
</reference>
<gene>
    <name evidence="2" type="ORF">HFA01_04650</name>
</gene>
<comment type="caution">
    <text evidence="2">The sequence shown here is derived from an EMBL/GenBank/DDBJ whole genome shotgun (WGS) entry which is preliminary data.</text>
</comment>
<evidence type="ECO:0000313" key="3">
    <source>
        <dbReference type="Proteomes" id="UP000321886"/>
    </source>
</evidence>
<dbReference type="SUPFAM" id="SSF55729">
    <property type="entry name" value="Acyl-CoA N-acyltransferases (Nat)"/>
    <property type="match status" value="1"/>
</dbReference>
<dbReference type="PANTHER" id="PTHR43617:SF2">
    <property type="entry name" value="UPF0039 PROTEIN SLL0451"/>
    <property type="match status" value="1"/>
</dbReference>
<proteinExistence type="predicted"/>